<dbReference type="PANTHER" id="PTHR34109:SF1">
    <property type="entry name" value="VOC DOMAIN-CONTAINING PROTEIN"/>
    <property type="match status" value="1"/>
</dbReference>
<dbReference type="Pfam" id="PF00903">
    <property type="entry name" value="Glyoxalase"/>
    <property type="match status" value="1"/>
</dbReference>
<gene>
    <name evidence="2" type="ORF">CQA01_09820</name>
</gene>
<dbReference type="SUPFAM" id="SSF54593">
    <property type="entry name" value="Glyoxalase/Bleomycin resistance protein/Dihydroxybiphenyl dioxygenase"/>
    <property type="match status" value="1"/>
</dbReference>
<evidence type="ECO:0000313" key="2">
    <source>
        <dbReference type="EMBL" id="GEO20448.1"/>
    </source>
</evidence>
<dbReference type="Proteomes" id="UP000321301">
    <property type="component" value="Unassembled WGS sequence"/>
</dbReference>
<comment type="caution">
    <text evidence="2">The sequence shown here is derived from an EMBL/GenBank/DDBJ whole genome shotgun (WGS) entry which is preliminary data.</text>
</comment>
<evidence type="ECO:0000259" key="1">
    <source>
        <dbReference type="PROSITE" id="PS51819"/>
    </source>
</evidence>
<dbReference type="PROSITE" id="PS51819">
    <property type="entry name" value="VOC"/>
    <property type="match status" value="1"/>
</dbReference>
<dbReference type="InterPro" id="IPR029068">
    <property type="entry name" value="Glyas_Bleomycin-R_OHBP_Dase"/>
</dbReference>
<dbReference type="EMBL" id="BJYV01000002">
    <property type="protein sequence ID" value="GEO20448.1"/>
    <property type="molecule type" value="Genomic_DNA"/>
</dbReference>
<sequence>MNKIFDTYRPGGFGTVNSYLFVENPVELIDFLKAAFYAVEINRSTHPQTGNIANVILKIGTSCFMISQASGEFLNMRTAFYLYVNNVDEIHKRAVNNGAKVEFEPSDMDYGDRQSGVVDPSGNYWWISKRLIEKDYQE</sequence>
<proteinExistence type="predicted"/>
<dbReference type="Gene3D" id="3.30.720.120">
    <property type="match status" value="1"/>
</dbReference>
<reference evidence="2 3" key="1">
    <citation type="submission" date="2019-07" db="EMBL/GenBank/DDBJ databases">
        <title>Whole genome shotgun sequence of Cyclobacterium qasimii NBRC 106168.</title>
        <authorList>
            <person name="Hosoyama A."/>
            <person name="Uohara A."/>
            <person name="Ohji S."/>
            <person name="Ichikawa N."/>
        </authorList>
    </citation>
    <scope>NUCLEOTIDE SEQUENCE [LARGE SCALE GENOMIC DNA]</scope>
    <source>
        <strain evidence="2 3">NBRC 106168</strain>
    </source>
</reference>
<dbReference type="AlphaFoldDB" id="A0A512C8A5"/>
<dbReference type="InterPro" id="IPR004360">
    <property type="entry name" value="Glyas_Fos-R_dOase_dom"/>
</dbReference>
<dbReference type="PANTHER" id="PTHR34109">
    <property type="entry name" value="BNAUNNG04460D PROTEIN-RELATED"/>
    <property type="match status" value="1"/>
</dbReference>
<dbReference type="InterPro" id="IPR037523">
    <property type="entry name" value="VOC_core"/>
</dbReference>
<accession>A0A512C8A5</accession>
<protein>
    <recommendedName>
        <fullName evidence="1">VOC domain-containing protein</fullName>
    </recommendedName>
</protein>
<dbReference type="RefSeq" id="WP_020892434.1">
    <property type="nucleotide sequence ID" value="NZ_BJYV01000002.1"/>
</dbReference>
<dbReference type="Gene3D" id="3.30.720.110">
    <property type="match status" value="1"/>
</dbReference>
<name>A0A512C8A5_9BACT</name>
<organism evidence="2 3">
    <name type="scientific">Cyclobacterium qasimii</name>
    <dbReference type="NCBI Taxonomy" id="1350429"/>
    <lineage>
        <taxon>Bacteria</taxon>
        <taxon>Pseudomonadati</taxon>
        <taxon>Bacteroidota</taxon>
        <taxon>Cytophagia</taxon>
        <taxon>Cytophagales</taxon>
        <taxon>Cyclobacteriaceae</taxon>
        <taxon>Cyclobacterium</taxon>
    </lineage>
</organism>
<evidence type="ECO:0000313" key="3">
    <source>
        <dbReference type="Proteomes" id="UP000321301"/>
    </source>
</evidence>
<keyword evidence="3" id="KW-1185">Reference proteome</keyword>
<feature type="domain" description="VOC" evidence="1">
    <location>
        <begin position="12"/>
        <end position="130"/>
    </location>
</feature>